<feature type="chain" id="PRO_5047473027" evidence="2">
    <location>
        <begin position="34"/>
        <end position="194"/>
    </location>
</feature>
<keyword evidence="2" id="KW-0732">Signal</keyword>
<gene>
    <name evidence="3" type="ORF">H6P87_01281</name>
</gene>
<evidence type="ECO:0000313" key="4">
    <source>
        <dbReference type="Proteomes" id="UP000595296"/>
    </source>
</evidence>
<keyword evidence="1" id="KW-0472">Membrane</keyword>
<feature type="signal peptide" evidence="2">
    <location>
        <begin position="1"/>
        <end position="33"/>
    </location>
</feature>
<feature type="transmembrane region" description="Helical" evidence="1">
    <location>
        <begin position="175"/>
        <end position="193"/>
    </location>
</feature>
<keyword evidence="1" id="KW-1133">Transmembrane helix</keyword>
<organism evidence="3 4">
    <name type="scientific">Rickettsia tillamookensis</name>
    <dbReference type="NCBI Taxonomy" id="2761623"/>
    <lineage>
        <taxon>Bacteria</taxon>
        <taxon>Pseudomonadati</taxon>
        <taxon>Pseudomonadota</taxon>
        <taxon>Alphaproteobacteria</taxon>
        <taxon>Rickettsiales</taxon>
        <taxon>Rickettsiaceae</taxon>
        <taxon>Rickettsieae</taxon>
        <taxon>Rickettsia</taxon>
        <taxon>spotted fever group</taxon>
    </lineage>
</organism>
<evidence type="ECO:0000313" key="3">
    <source>
        <dbReference type="EMBL" id="QQV75717.1"/>
    </source>
</evidence>
<evidence type="ECO:0000256" key="2">
    <source>
        <dbReference type="SAM" id="SignalP"/>
    </source>
</evidence>
<sequence>MSSQRKDTLKNLLKKSMFASTAALMLASTSSLAAALVNRNVIADNAVLSSGANLDQNGGNVPFNPASVLTYNNAFSVTANVPAIAGIYVNAVSIPGPGASMTFPNDITLGPIVPPDLILANHALNMIIPAGVNVTLNGGTPFNPGGPPPILAFDPAVAAAAEDAAGNVNPFAPGLGSNVPLVVMYLLILILLII</sequence>
<keyword evidence="4" id="KW-1185">Reference proteome</keyword>
<keyword evidence="1" id="KW-0812">Transmembrane</keyword>
<proteinExistence type="predicted"/>
<accession>A0A9E6SR46</accession>
<evidence type="ECO:0000256" key="1">
    <source>
        <dbReference type="SAM" id="Phobius"/>
    </source>
</evidence>
<reference evidence="3 4" key="1">
    <citation type="journal article" date="2021" name="Int. J. Syst. Evol. Microbiol.">
        <title>Characterization of a novel transitional group Rickettsia species (Rickettsia tillamookensis sp. nov.) from the western black-legged tick, Ixodes pacificus.</title>
        <authorList>
            <person name="Gauthier D.T."/>
            <person name="Karpathy S.E."/>
            <person name="Grizzard S.L."/>
            <person name="Batra D."/>
            <person name="Rowe L.A."/>
            <person name="Paddock C.D."/>
        </authorList>
    </citation>
    <scope>NUCLEOTIDE SEQUENCE [LARGE SCALE GENOMIC DNA]</scope>
    <source>
        <strain evidence="3 4">Tillamook 23</strain>
    </source>
</reference>
<dbReference type="Proteomes" id="UP000595296">
    <property type="component" value="Chromosome"/>
</dbReference>
<dbReference type="RefSeq" id="WP_202069438.1">
    <property type="nucleotide sequence ID" value="NZ_CP060138.2"/>
</dbReference>
<dbReference type="EMBL" id="CP060138">
    <property type="protein sequence ID" value="QQV75717.1"/>
    <property type="molecule type" value="Genomic_DNA"/>
</dbReference>
<protein>
    <submittedName>
        <fullName evidence="3">Uncharacterized protein</fullName>
    </submittedName>
</protein>
<name>A0A9E6SR46_9RICK</name>